<feature type="non-terminal residue" evidence="2">
    <location>
        <position position="1154"/>
    </location>
</feature>
<proteinExistence type="predicted"/>
<dbReference type="EMBL" id="CAMXCT020006828">
    <property type="protein sequence ID" value="CAL1174092.1"/>
    <property type="molecule type" value="Genomic_DNA"/>
</dbReference>
<feature type="region of interest" description="Disordered" evidence="1">
    <location>
        <begin position="45"/>
        <end position="139"/>
    </location>
</feature>
<feature type="compositionally biased region" description="Basic residues" evidence="1">
    <location>
        <begin position="70"/>
        <end position="83"/>
    </location>
</feature>
<dbReference type="Proteomes" id="UP001152797">
    <property type="component" value="Unassembled WGS sequence"/>
</dbReference>
<evidence type="ECO:0000256" key="1">
    <source>
        <dbReference type="SAM" id="MobiDB-lite"/>
    </source>
</evidence>
<dbReference type="AlphaFoldDB" id="A0A9P1GTW3"/>
<sequence length="1154" mass="126433">FIFLLQCGDQFPEAEFQAKARQGEIGLEKKSWAYSGWQDWDDNWEAEESEWQSSRSSHTTTRGKSPAAHAIRKTKGRRPKGSKNRGNNGVKGKGKGKTGKGQETGAQNVSAPPIPTPWPSFEQPPSLPTTSQSSVPTTAAVAQHNADWIAAIKQDYPDRATMPENLRAMVEKHEKTQAKSAVKSLHSATTALDRAQRQLSETMAAKQKHCASWIAHLTESLKVWEASLEEYRKHQAGLQDMVAKAKEDIAAARKDIERLNAQVGTQQNAQVPLAEETQPDDPADHEEEKLRVALQATLQACAGSLGIQAPSTPVQTITSDEAVAQGQIDVTQFGHQPEEDGGVPEGAAELRELATQNLDTIDDMFSVLQTQSPNEDCRKKAVSDDFSNAGSNDPFPQGSSLCPRSHAASDDHPPKEDSTGKVQMAIEKGILHQIPWTSMQTGQYQGLHASSRAHLQPAAPAQDVAAAVSRLEPAPSDSFTDEFLQAIRAANEAANDAPEFPQQEPDLPTQSEFIQELWELWTAHATLGPGFIEPLGKIESWYTDHVRPTEICQDTVPQNECTLWYGTTPIRRGQKVFVRSGYALRLSVRRGVAVALSEMPAIGTERVLLRQLTMMLQVKPVRAVPVTSLSGQRNLVQIIISQQLSDDQRAVLVDSGSQSPDGEGVQRAAIIPRQVSAMDVRSVLPRILRGPELFTVSQNDYTFAEDQLFLVANGDSFVLRALPSVQEDSPIDSALQAPEDESDDHFLLQLHSALSTPSAVIGTPVNVVGGSFPAVHGTVVWDRLAFVDPIKQKQFKEAVASLPIPDWSTHVDSHAELLQNNLFQLAKQHFQKTRRDRSRPRLTEPTYNLIAFKRSCLDYGRNNGLMQDPEFKLQLRSLEKDIRRQVQKDQRAFYSVAYVDDLAVLLRSPDNDALLGLAKQASVAVVDAAQRRGLQLTIGDGKTELLWALHGIGLCFLHLQSRNYEVLQEAAFLLSGSFVELAQSGCLVVLILASPATPPSMIGVPSLQLIPDGREDSSGLSLPADAIGMSKQKMQFGTPGCSSPFCDKVWKSDVGWLASKAKMPALRCEGPWLPPPGSVEADYMLSRWKTRQGIDAVPAFEALEGVCLQHNEGHEPADLEPVGLQKQDEQMAFVMHSDQGSDLGHNGQFSLRGL</sequence>
<dbReference type="EMBL" id="CAMXCT010006828">
    <property type="protein sequence ID" value="CAI4020717.1"/>
    <property type="molecule type" value="Genomic_DNA"/>
</dbReference>
<feature type="compositionally biased region" description="Basic and acidic residues" evidence="1">
    <location>
        <begin position="407"/>
        <end position="419"/>
    </location>
</feature>
<evidence type="ECO:0000313" key="2">
    <source>
        <dbReference type="EMBL" id="CAI4020717.1"/>
    </source>
</evidence>
<protein>
    <submittedName>
        <fullName evidence="3">Ankyrin repeat and KH domain-containing protein mask</fullName>
    </submittedName>
</protein>
<evidence type="ECO:0000313" key="3">
    <source>
        <dbReference type="EMBL" id="CAL4808029.1"/>
    </source>
</evidence>
<feature type="region of interest" description="Disordered" evidence="1">
    <location>
        <begin position="263"/>
        <end position="287"/>
    </location>
</feature>
<comment type="caution">
    <text evidence="2">The sequence shown here is derived from an EMBL/GenBank/DDBJ whole genome shotgun (WGS) entry which is preliminary data.</text>
</comment>
<feature type="non-terminal residue" evidence="2">
    <location>
        <position position="1"/>
    </location>
</feature>
<reference evidence="2" key="1">
    <citation type="submission" date="2022-10" db="EMBL/GenBank/DDBJ databases">
        <authorList>
            <person name="Chen Y."/>
            <person name="Dougan E. K."/>
            <person name="Chan C."/>
            <person name="Rhodes N."/>
            <person name="Thang M."/>
        </authorList>
    </citation>
    <scope>NUCLEOTIDE SEQUENCE</scope>
</reference>
<feature type="compositionally biased region" description="Polar residues" evidence="1">
    <location>
        <begin position="51"/>
        <end position="63"/>
    </location>
</feature>
<name>A0A9P1GTW3_9DINO</name>
<keyword evidence="4" id="KW-1185">Reference proteome</keyword>
<reference evidence="3 4" key="2">
    <citation type="submission" date="2024-05" db="EMBL/GenBank/DDBJ databases">
        <authorList>
            <person name="Chen Y."/>
            <person name="Shah S."/>
            <person name="Dougan E. K."/>
            <person name="Thang M."/>
            <person name="Chan C."/>
        </authorList>
    </citation>
    <scope>NUCLEOTIDE SEQUENCE [LARGE SCALE GENOMIC DNA]</scope>
</reference>
<dbReference type="EMBL" id="CAMXCT030006828">
    <property type="protein sequence ID" value="CAL4808029.1"/>
    <property type="molecule type" value="Genomic_DNA"/>
</dbReference>
<feature type="region of interest" description="Disordered" evidence="1">
    <location>
        <begin position="371"/>
        <end position="420"/>
    </location>
</feature>
<organism evidence="2">
    <name type="scientific">Cladocopium goreaui</name>
    <dbReference type="NCBI Taxonomy" id="2562237"/>
    <lineage>
        <taxon>Eukaryota</taxon>
        <taxon>Sar</taxon>
        <taxon>Alveolata</taxon>
        <taxon>Dinophyceae</taxon>
        <taxon>Suessiales</taxon>
        <taxon>Symbiodiniaceae</taxon>
        <taxon>Cladocopium</taxon>
    </lineage>
</organism>
<feature type="compositionally biased region" description="Low complexity" evidence="1">
    <location>
        <begin position="128"/>
        <end position="138"/>
    </location>
</feature>
<accession>A0A9P1GTW3</accession>
<evidence type="ECO:0000313" key="4">
    <source>
        <dbReference type="Proteomes" id="UP001152797"/>
    </source>
</evidence>
<gene>
    <name evidence="2" type="ORF">C1SCF055_LOCUS45108</name>
</gene>